<evidence type="ECO:0000313" key="2">
    <source>
        <dbReference type="Proteomes" id="UP001524460"/>
    </source>
</evidence>
<name>A0ABT1MWI0_9GAMM</name>
<dbReference type="RefSeq" id="WP_255040430.1">
    <property type="nucleotide sequence ID" value="NZ_JANEYT010000003.1"/>
</dbReference>
<dbReference type="Proteomes" id="UP001524460">
    <property type="component" value="Unassembled WGS sequence"/>
</dbReference>
<accession>A0ABT1MWI0</accession>
<keyword evidence="2" id="KW-1185">Reference proteome</keyword>
<protein>
    <submittedName>
        <fullName evidence="1">Uncharacterized protein</fullName>
    </submittedName>
</protein>
<reference evidence="1 2" key="1">
    <citation type="submission" date="2022-07" db="EMBL/GenBank/DDBJ databases">
        <title>Photobacterium pectinilyticum sp. nov., a marine bacterium isolated from surface seawater of Qingdao offshore.</title>
        <authorList>
            <person name="Wang X."/>
        </authorList>
    </citation>
    <scope>NUCLEOTIDE SEQUENCE [LARGE SCALE GENOMIC DNA]</scope>
    <source>
        <strain evidence="1 2">ZSDE20</strain>
    </source>
</reference>
<dbReference type="EMBL" id="JANEYT010000003">
    <property type="protein sequence ID" value="MCQ1056836.1"/>
    <property type="molecule type" value="Genomic_DNA"/>
</dbReference>
<sequence>MDQADKLRSIFAKQSAKEQLIQCINKLREAIKTGSHEDIHFLMEELEQAQSYFEENLVNEDVNDQL</sequence>
<gene>
    <name evidence="1" type="ORF">NHN17_01970</name>
</gene>
<evidence type="ECO:0000313" key="1">
    <source>
        <dbReference type="EMBL" id="MCQ1056836.1"/>
    </source>
</evidence>
<comment type="caution">
    <text evidence="1">The sequence shown here is derived from an EMBL/GenBank/DDBJ whole genome shotgun (WGS) entry which is preliminary data.</text>
</comment>
<proteinExistence type="predicted"/>
<organism evidence="1 2">
    <name type="scientific">Photobacterium pectinilyticum</name>
    <dbReference type="NCBI Taxonomy" id="2906793"/>
    <lineage>
        <taxon>Bacteria</taxon>
        <taxon>Pseudomonadati</taxon>
        <taxon>Pseudomonadota</taxon>
        <taxon>Gammaproteobacteria</taxon>
        <taxon>Vibrionales</taxon>
        <taxon>Vibrionaceae</taxon>
        <taxon>Photobacterium</taxon>
    </lineage>
</organism>